<dbReference type="SFLD" id="SFLDG01386">
    <property type="entry name" value="main_SPASM_domain-containing"/>
    <property type="match status" value="1"/>
</dbReference>
<evidence type="ECO:0000256" key="3">
    <source>
        <dbReference type="ARBA" id="ARBA00022691"/>
    </source>
</evidence>
<dbReference type="GO" id="GO:0061798">
    <property type="term" value="F:GTP 3',8'-cyclase activity"/>
    <property type="evidence" value="ECO:0007669"/>
    <property type="project" value="TreeGrafter"/>
</dbReference>
<evidence type="ECO:0000256" key="8">
    <source>
        <dbReference type="ARBA" id="ARBA00023134"/>
    </source>
</evidence>
<evidence type="ECO:0000256" key="2">
    <source>
        <dbReference type="ARBA" id="ARBA00022485"/>
    </source>
</evidence>
<keyword evidence="10" id="KW-0456">Lyase</keyword>
<dbReference type="SFLD" id="SFLDG01067">
    <property type="entry name" value="SPASM/twitch_domain_containing"/>
    <property type="match status" value="1"/>
</dbReference>
<dbReference type="HOGENOM" id="CLU_009273_0_1_12"/>
<name>G8QTB9_SPHPG</name>
<dbReference type="Pfam" id="PF04055">
    <property type="entry name" value="Radical_SAM"/>
    <property type="match status" value="1"/>
</dbReference>
<dbReference type="InterPro" id="IPR010505">
    <property type="entry name" value="MoaA_twitch"/>
</dbReference>
<dbReference type="InterPro" id="IPR013785">
    <property type="entry name" value="Aldolase_TIM"/>
</dbReference>
<keyword evidence="13" id="KW-1185">Reference proteome</keyword>
<evidence type="ECO:0000313" key="12">
    <source>
        <dbReference type="EMBL" id="AEV29086.1"/>
    </source>
</evidence>
<keyword evidence="3" id="KW-0949">S-adenosyl-L-methionine</keyword>
<evidence type="ECO:0000256" key="5">
    <source>
        <dbReference type="ARBA" id="ARBA00022741"/>
    </source>
</evidence>
<keyword evidence="5" id="KW-0547">Nucleotide-binding</keyword>
<dbReference type="PROSITE" id="PS51918">
    <property type="entry name" value="RADICAL_SAM"/>
    <property type="match status" value="1"/>
</dbReference>
<evidence type="ECO:0000256" key="1">
    <source>
        <dbReference type="ARBA" id="ARBA00001966"/>
    </source>
</evidence>
<dbReference type="GO" id="GO:0061799">
    <property type="term" value="F:cyclic pyranopterin monophosphate synthase activity"/>
    <property type="evidence" value="ECO:0007669"/>
    <property type="project" value="TreeGrafter"/>
</dbReference>
<dbReference type="InterPro" id="IPR040064">
    <property type="entry name" value="MoaA-like"/>
</dbReference>
<gene>
    <name evidence="12" type="ordered locus">SpiGrapes_1273</name>
</gene>
<dbReference type="InterPro" id="IPR007197">
    <property type="entry name" value="rSAM"/>
</dbReference>
<dbReference type="Proteomes" id="UP000005632">
    <property type="component" value="Chromosome"/>
</dbReference>
<evidence type="ECO:0000256" key="9">
    <source>
        <dbReference type="ARBA" id="ARBA00023150"/>
    </source>
</evidence>
<dbReference type="PANTHER" id="PTHR22960:SF0">
    <property type="entry name" value="MOLYBDENUM COFACTOR BIOSYNTHESIS PROTEIN 1"/>
    <property type="match status" value="1"/>
</dbReference>
<protein>
    <submittedName>
        <fullName evidence="12">Molybdenum cofactor biosynthesis enzyme</fullName>
    </submittedName>
</protein>
<keyword evidence="6" id="KW-0408">Iron</keyword>
<reference evidence="12 13" key="1">
    <citation type="submission" date="2011-11" db="EMBL/GenBank/DDBJ databases">
        <title>Complete sequence of Spirochaeta sp. grapes.</title>
        <authorList>
            <consortium name="US DOE Joint Genome Institute"/>
            <person name="Lucas S."/>
            <person name="Han J."/>
            <person name="Lapidus A."/>
            <person name="Cheng J.-F."/>
            <person name="Goodwin L."/>
            <person name="Pitluck S."/>
            <person name="Peters L."/>
            <person name="Ovchinnikova G."/>
            <person name="Munk A.C."/>
            <person name="Detter J.C."/>
            <person name="Han C."/>
            <person name="Tapia R."/>
            <person name="Land M."/>
            <person name="Hauser L."/>
            <person name="Kyrpides N."/>
            <person name="Ivanova N."/>
            <person name="Pagani I."/>
            <person name="Ritalahtilisa K."/>
            <person name="Loeffler F."/>
            <person name="Woyke T."/>
        </authorList>
    </citation>
    <scope>NUCLEOTIDE SEQUENCE [LARGE SCALE GENOMIC DNA]</scope>
    <source>
        <strain evidence="13">ATCC BAA-1885 / DSM 22778 / Grapes</strain>
    </source>
</reference>
<dbReference type="GO" id="GO:0006777">
    <property type="term" value="P:Mo-molybdopterin cofactor biosynthetic process"/>
    <property type="evidence" value="ECO:0007669"/>
    <property type="project" value="UniProtKB-KW"/>
</dbReference>
<evidence type="ECO:0000256" key="7">
    <source>
        <dbReference type="ARBA" id="ARBA00023014"/>
    </source>
</evidence>
<dbReference type="InterPro" id="IPR058240">
    <property type="entry name" value="rSAM_sf"/>
</dbReference>
<dbReference type="GO" id="GO:0051539">
    <property type="term" value="F:4 iron, 4 sulfur cluster binding"/>
    <property type="evidence" value="ECO:0007669"/>
    <property type="project" value="UniProtKB-KW"/>
</dbReference>
<comment type="cofactor">
    <cofactor evidence="1">
        <name>[4Fe-4S] cluster</name>
        <dbReference type="ChEBI" id="CHEBI:49883"/>
    </cofactor>
</comment>
<dbReference type="Gene3D" id="3.20.20.70">
    <property type="entry name" value="Aldolase class I"/>
    <property type="match status" value="1"/>
</dbReference>
<dbReference type="SFLD" id="SFLDS00029">
    <property type="entry name" value="Radical_SAM"/>
    <property type="match status" value="1"/>
</dbReference>
<dbReference type="PANTHER" id="PTHR22960">
    <property type="entry name" value="MOLYBDOPTERIN COFACTOR SYNTHESIS PROTEIN A"/>
    <property type="match status" value="1"/>
</dbReference>
<dbReference type="EMBL" id="CP003155">
    <property type="protein sequence ID" value="AEV29086.1"/>
    <property type="molecule type" value="Genomic_DNA"/>
</dbReference>
<sequence length="325" mass="34816">MISDNPSRSDPLVDAQGRVLTYLRVSVTDACNYRCLYCGPQQTHGIFDDSQIMQLCRIFKNLGIDTIRITGGEPLVRKDLPSLVASIASLGFSRIGMTTNGSLLSENALPLAHAGLNGVNISLDATEPSLFASLSGGYSVEPVLLGIEKALEAGLQVKLNCVPLLDTYQKQIPQVMELARSLGVPVRFIELMPIGNGCLCQGVPFTLVRSFLRSNYGNPEPLEAAGVGGSGPARYSYYGNVAVGTIEALSACFCSACNRLRLTSNGLLRSCLYHDDSLELLPLLKANATDAQIELAIRQFVTKKPLHHDFALQGMSSCSLASFGG</sequence>
<dbReference type="SFLD" id="SFLDG01383">
    <property type="entry name" value="cyclic_pyranopterin_phosphate"/>
    <property type="match status" value="1"/>
</dbReference>
<dbReference type="GO" id="GO:0005525">
    <property type="term" value="F:GTP binding"/>
    <property type="evidence" value="ECO:0007669"/>
    <property type="project" value="UniProtKB-KW"/>
</dbReference>
<dbReference type="SUPFAM" id="SSF102114">
    <property type="entry name" value="Radical SAM enzymes"/>
    <property type="match status" value="1"/>
</dbReference>
<dbReference type="STRING" id="158190.SpiGrapes_1273"/>
<dbReference type="KEGG" id="sgp:SpiGrapes_1273"/>
<dbReference type="CDD" id="cd01335">
    <property type="entry name" value="Radical_SAM"/>
    <property type="match status" value="1"/>
</dbReference>
<dbReference type="AlphaFoldDB" id="G8QTB9"/>
<dbReference type="GO" id="GO:0046872">
    <property type="term" value="F:metal ion binding"/>
    <property type="evidence" value="ECO:0007669"/>
    <property type="project" value="UniProtKB-KW"/>
</dbReference>
<evidence type="ECO:0000256" key="6">
    <source>
        <dbReference type="ARBA" id="ARBA00023004"/>
    </source>
</evidence>
<organism evidence="12 13">
    <name type="scientific">Sphaerochaeta pleomorpha (strain ATCC BAA-1885 / DSM 22778 / Grapes)</name>
    <dbReference type="NCBI Taxonomy" id="158190"/>
    <lineage>
        <taxon>Bacteria</taxon>
        <taxon>Pseudomonadati</taxon>
        <taxon>Spirochaetota</taxon>
        <taxon>Spirochaetia</taxon>
        <taxon>Spirochaetales</taxon>
        <taxon>Sphaerochaetaceae</taxon>
        <taxon>Sphaerochaeta</taxon>
    </lineage>
</organism>
<evidence type="ECO:0000256" key="10">
    <source>
        <dbReference type="ARBA" id="ARBA00023239"/>
    </source>
</evidence>
<keyword evidence="7" id="KW-0411">Iron-sulfur</keyword>
<feature type="domain" description="Radical SAM core" evidence="11">
    <location>
        <begin position="15"/>
        <end position="230"/>
    </location>
</feature>
<dbReference type="InterPro" id="IPR050105">
    <property type="entry name" value="MoCo_biosynth_MoaA/MoaC"/>
</dbReference>
<evidence type="ECO:0000259" key="11">
    <source>
        <dbReference type="PROSITE" id="PS51918"/>
    </source>
</evidence>
<dbReference type="eggNOG" id="COG2896">
    <property type="taxonomic scope" value="Bacteria"/>
</dbReference>
<keyword evidence="2" id="KW-0004">4Fe-4S</keyword>
<dbReference type="CDD" id="cd21117">
    <property type="entry name" value="Twitch_MoaA"/>
    <property type="match status" value="1"/>
</dbReference>
<dbReference type="InterPro" id="IPR006638">
    <property type="entry name" value="Elp3/MiaA/NifB-like_rSAM"/>
</dbReference>
<proteinExistence type="predicted"/>
<dbReference type="Pfam" id="PF06463">
    <property type="entry name" value="Mob_synth_C"/>
    <property type="match status" value="1"/>
</dbReference>
<keyword evidence="4" id="KW-0479">Metal-binding</keyword>
<evidence type="ECO:0000313" key="13">
    <source>
        <dbReference type="Proteomes" id="UP000005632"/>
    </source>
</evidence>
<dbReference type="SMART" id="SM00729">
    <property type="entry name" value="Elp3"/>
    <property type="match status" value="1"/>
</dbReference>
<dbReference type="RefSeq" id="WP_014269935.1">
    <property type="nucleotide sequence ID" value="NC_016633.1"/>
</dbReference>
<keyword evidence="8" id="KW-0342">GTP-binding</keyword>
<accession>G8QTB9</accession>
<evidence type="ECO:0000256" key="4">
    <source>
        <dbReference type="ARBA" id="ARBA00022723"/>
    </source>
</evidence>
<keyword evidence="9" id="KW-0501">Molybdenum cofactor biosynthesis</keyword>